<dbReference type="PANTHER" id="PTHR36925">
    <property type="entry name" value="COBALT-PRECORRIN-6A REDUCTASE"/>
    <property type="match status" value="1"/>
</dbReference>
<evidence type="ECO:0000313" key="5">
    <source>
        <dbReference type="Proteomes" id="UP000290759"/>
    </source>
</evidence>
<keyword evidence="5" id="KW-1185">Reference proteome</keyword>
<dbReference type="PROSITE" id="PS51014">
    <property type="entry name" value="COBK_CBIJ"/>
    <property type="match status" value="1"/>
</dbReference>
<dbReference type="EMBL" id="QYBB01000019">
    <property type="protein sequence ID" value="RYC30936.1"/>
    <property type="molecule type" value="Genomic_DNA"/>
</dbReference>
<evidence type="ECO:0000256" key="2">
    <source>
        <dbReference type="ARBA" id="ARBA00022573"/>
    </source>
</evidence>
<reference evidence="4 5" key="2">
    <citation type="submission" date="2019-02" db="EMBL/GenBank/DDBJ databases">
        <title>'Lichenibacterium ramalinii' gen. nov. sp. nov., 'Lichenibacterium minor' gen. nov. sp. nov.</title>
        <authorList>
            <person name="Pankratov T."/>
        </authorList>
    </citation>
    <scope>NUCLEOTIDE SEQUENCE [LARGE SCALE GENOMIC DNA]</scope>
    <source>
        <strain evidence="4 5">RmlP026</strain>
    </source>
</reference>
<evidence type="ECO:0000256" key="1">
    <source>
        <dbReference type="ARBA" id="ARBA00004953"/>
    </source>
</evidence>
<name>A0A4Q2U7P8_9HYPH</name>
<gene>
    <name evidence="4" type="ORF">D3273_16330</name>
</gene>
<dbReference type="EC" id="1.3.1.106" evidence="4"/>
<dbReference type="NCBIfam" id="TIGR00715">
    <property type="entry name" value="precor6x_red"/>
    <property type="match status" value="1"/>
</dbReference>
<organism evidence="4 5">
    <name type="scientific">Lichenibacterium minor</name>
    <dbReference type="NCBI Taxonomy" id="2316528"/>
    <lineage>
        <taxon>Bacteria</taxon>
        <taxon>Pseudomonadati</taxon>
        <taxon>Pseudomonadota</taxon>
        <taxon>Alphaproteobacteria</taxon>
        <taxon>Hyphomicrobiales</taxon>
        <taxon>Lichenihabitantaceae</taxon>
        <taxon>Lichenibacterium</taxon>
    </lineage>
</organism>
<dbReference type="PANTHER" id="PTHR36925:SF1">
    <property type="entry name" value="COBALT-PRECORRIN-6A REDUCTASE"/>
    <property type="match status" value="1"/>
</dbReference>
<keyword evidence="3 4" id="KW-0560">Oxidoreductase</keyword>
<dbReference type="RefSeq" id="WP_129227961.1">
    <property type="nucleotide sequence ID" value="NZ_QYBB01000019.1"/>
</dbReference>
<dbReference type="GO" id="GO:0016994">
    <property type="term" value="F:precorrin-6A reductase activity"/>
    <property type="evidence" value="ECO:0007669"/>
    <property type="project" value="InterPro"/>
</dbReference>
<dbReference type="UniPathway" id="UPA00148"/>
<protein>
    <submittedName>
        <fullName evidence="4">Cobalt-precorrin-6A reductase</fullName>
        <ecNumber evidence="4">1.3.1.106</ecNumber>
    </submittedName>
</protein>
<dbReference type="Proteomes" id="UP000290759">
    <property type="component" value="Unassembled WGS sequence"/>
</dbReference>
<dbReference type="AlphaFoldDB" id="A0A4Q2U7P8"/>
<dbReference type="InterPro" id="IPR003723">
    <property type="entry name" value="Precorrin-6x_reduct"/>
</dbReference>
<accession>A0A4Q2U7P8</accession>
<reference evidence="4 5" key="1">
    <citation type="submission" date="2018-12" db="EMBL/GenBank/DDBJ databases">
        <authorList>
            <person name="Grouzdev D.S."/>
            <person name="Krutkina M.S."/>
        </authorList>
    </citation>
    <scope>NUCLEOTIDE SEQUENCE [LARGE SCALE GENOMIC DNA]</scope>
    <source>
        <strain evidence="4 5">RmlP026</strain>
    </source>
</reference>
<comment type="caution">
    <text evidence="4">The sequence shown here is derived from an EMBL/GenBank/DDBJ whole genome shotgun (WGS) entry which is preliminary data.</text>
</comment>
<evidence type="ECO:0000256" key="3">
    <source>
        <dbReference type="ARBA" id="ARBA00023002"/>
    </source>
</evidence>
<evidence type="ECO:0000313" key="4">
    <source>
        <dbReference type="EMBL" id="RYC30936.1"/>
    </source>
</evidence>
<keyword evidence="2" id="KW-0169">Cobalamin biosynthesis</keyword>
<dbReference type="Pfam" id="PF02571">
    <property type="entry name" value="CbiJ"/>
    <property type="match status" value="1"/>
</dbReference>
<dbReference type="OrthoDB" id="5183775at2"/>
<sequence length="249" mass="25870">MNLLILGGTTEASALARALAGRGDIAPVLSLAGRTGSPALPPIPHRIGGFGGMEGLRDHLRGERVAAVVDATHPFAARISSHAVAACAAAGVPLLAFTRPPWAPEPGDRWTAVPDLDAAAAALGPDRIAALLTVGRLGLAAFRGAPRHRYVIRTIDPPDPADLPPDSAVLFDRGPFRFDDEVALMRREGIDAVVTKNSGGDAAAAKLGAARSLGLRVVMVDRPRSAGRRREADTLAEVLGWIEGHRGAP</sequence>
<dbReference type="GO" id="GO:0009236">
    <property type="term" value="P:cobalamin biosynthetic process"/>
    <property type="evidence" value="ECO:0007669"/>
    <property type="project" value="UniProtKB-UniPathway"/>
</dbReference>
<proteinExistence type="predicted"/>
<comment type="pathway">
    <text evidence="1">Cofactor biosynthesis; adenosylcobalamin biosynthesis.</text>
</comment>
<dbReference type="NCBIfam" id="NF005968">
    <property type="entry name" value="PRK08057.1-2"/>
    <property type="match status" value="1"/>
</dbReference>